<proteinExistence type="inferred from homology"/>
<protein>
    <recommendedName>
        <fullName evidence="5">Disks large-associated protein 5</fullName>
    </recommendedName>
</protein>
<feature type="region of interest" description="Disordered" evidence="2">
    <location>
        <begin position="1"/>
        <end position="112"/>
    </location>
</feature>
<comment type="caution">
    <text evidence="3">The sequence shown here is derived from an EMBL/GenBank/DDBJ whole genome shotgun (WGS) entry which is preliminary data.</text>
</comment>
<evidence type="ECO:0000256" key="2">
    <source>
        <dbReference type="SAM" id="MobiDB-lite"/>
    </source>
</evidence>
<reference evidence="3 4" key="1">
    <citation type="submission" date="2020-04" db="EMBL/GenBank/DDBJ databases">
        <authorList>
            <person name="Alioto T."/>
            <person name="Alioto T."/>
            <person name="Gomez Garrido J."/>
        </authorList>
    </citation>
    <scope>NUCLEOTIDE SEQUENCE [LARGE SCALE GENOMIC DNA]</scope>
</reference>
<evidence type="ECO:0008006" key="5">
    <source>
        <dbReference type="Google" id="ProtNLM"/>
    </source>
</evidence>
<accession>A0A8S1DDT3</accession>
<organism evidence="3 4">
    <name type="scientific">Cloeon dipterum</name>
    <dbReference type="NCBI Taxonomy" id="197152"/>
    <lineage>
        <taxon>Eukaryota</taxon>
        <taxon>Metazoa</taxon>
        <taxon>Ecdysozoa</taxon>
        <taxon>Arthropoda</taxon>
        <taxon>Hexapoda</taxon>
        <taxon>Insecta</taxon>
        <taxon>Pterygota</taxon>
        <taxon>Palaeoptera</taxon>
        <taxon>Ephemeroptera</taxon>
        <taxon>Pisciforma</taxon>
        <taxon>Baetidae</taxon>
        <taxon>Cloeon</taxon>
    </lineage>
</organism>
<feature type="compositionally biased region" description="Low complexity" evidence="2">
    <location>
        <begin position="458"/>
        <end position="468"/>
    </location>
</feature>
<dbReference type="OrthoDB" id="10023951at2759"/>
<feature type="compositionally biased region" description="Basic residues" evidence="2">
    <location>
        <begin position="712"/>
        <end position="721"/>
    </location>
</feature>
<dbReference type="EMBL" id="CADEPI010000172">
    <property type="protein sequence ID" value="CAB3378749.1"/>
    <property type="molecule type" value="Genomic_DNA"/>
</dbReference>
<evidence type="ECO:0000313" key="4">
    <source>
        <dbReference type="Proteomes" id="UP000494165"/>
    </source>
</evidence>
<dbReference type="AlphaFoldDB" id="A0A8S1DDT3"/>
<feature type="region of interest" description="Disordered" evidence="2">
    <location>
        <begin position="706"/>
        <end position="728"/>
    </location>
</feature>
<evidence type="ECO:0000256" key="1">
    <source>
        <dbReference type="ARBA" id="ARBA00008839"/>
    </source>
</evidence>
<dbReference type="Pfam" id="PF03359">
    <property type="entry name" value="GKAP"/>
    <property type="match status" value="1"/>
</dbReference>
<dbReference type="Proteomes" id="UP000494165">
    <property type="component" value="Unassembled WGS sequence"/>
</dbReference>
<feature type="compositionally biased region" description="Low complexity" evidence="2">
    <location>
        <begin position="53"/>
        <end position="65"/>
    </location>
</feature>
<gene>
    <name evidence="3" type="ORF">CLODIP_2_CD09349</name>
</gene>
<sequence length="728" mass="81360">MQSLREGYKRAAGPTKSGSKQSRVLLTAQQRKQNRSDKFADSRNMPTEENTKAAKPSSSNSAAAKGVENVPKRKNMVESLQKWRQEKQRQKELQAKYKRPEFKVSSHVETKSASDIFTSTKKTSAFKNVPPKIVSRRDNAPQMQTVIPSKFRFRSNDENALISSEFNGTFEFGGAQSKNQAKRLIKSSIKKTDKKAKASVEFKPDTSATPAGAQRKFPVTPKPLSKSGQNSKVVKSSKRQVRAPLKQYLSEDLPTPSPPKKQQVVIEPTPAVEEIAKPEEKVAETAEGGLSTAYFRQILDNEINVLEQLCVKWEREMRENGEMTSTAEENVLLATGMARLIIREKFAQFRGLIDNCDHPEDTKTRTLLTDLQGFWDMIKIQSDNIQASFDALEKLKQNGWKEEQVVVKKTVPKRKKKAPAKPVASSRMTQFLAQKKAERMAQTTMKTPDMKMKGATPKSSAKKSSSSGRKNKCSPNVNALVTVSLIAKSAERKSLDRSANKSLNDSVLDNSTTELKHQKPRTETPSRSILKKPELTPGLGKNRKCVLFDMIAEEPEEETLELPPVMRTYSNKASAVSPPKDSFDLLLDSVTSSTPVAKSTLPLAPVVEVQKKRSYAKSPHPRRCSSRLSGQTIEQEVEKVIACSEESSNTTQEDVCRESRHMNSKCDSLDVTRDDSFVSKRRSSRKRTNVDNEAAGMDFMTFESPGAEVPVKRRKSSRVKKTLLDQTL</sequence>
<feature type="region of interest" description="Disordered" evidence="2">
    <location>
        <begin position="492"/>
        <end position="536"/>
    </location>
</feature>
<dbReference type="InterPro" id="IPR005026">
    <property type="entry name" value="SAPAP"/>
</dbReference>
<feature type="region of interest" description="Disordered" evidence="2">
    <location>
        <begin position="436"/>
        <end position="475"/>
    </location>
</feature>
<feature type="compositionally biased region" description="Polar residues" evidence="2">
    <location>
        <begin position="500"/>
        <end position="513"/>
    </location>
</feature>
<dbReference type="GO" id="GO:0023052">
    <property type="term" value="P:signaling"/>
    <property type="evidence" value="ECO:0007669"/>
    <property type="project" value="InterPro"/>
</dbReference>
<feature type="compositionally biased region" description="Basic and acidic residues" evidence="2">
    <location>
        <begin position="514"/>
        <end position="524"/>
    </location>
</feature>
<feature type="compositionally biased region" description="Basic and acidic residues" evidence="2">
    <location>
        <begin position="195"/>
        <end position="204"/>
    </location>
</feature>
<comment type="similarity">
    <text evidence="1">Belongs to the SAPAP family.</text>
</comment>
<name>A0A8S1DDT3_9INSE</name>
<evidence type="ECO:0000313" key="3">
    <source>
        <dbReference type="EMBL" id="CAB3378749.1"/>
    </source>
</evidence>
<feature type="compositionally biased region" description="Polar residues" evidence="2">
    <location>
        <begin position="16"/>
        <end position="31"/>
    </location>
</feature>
<dbReference type="PANTHER" id="PTHR12353">
    <property type="entry name" value="DISKS LARGE-ASSOCIATED PROTEIN DAP SAP90/PSD-95-ASSOCIATED PROTEIN"/>
    <property type="match status" value="1"/>
</dbReference>
<feature type="compositionally biased region" description="Basic and acidic residues" evidence="2">
    <location>
        <begin position="81"/>
        <end position="112"/>
    </location>
</feature>
<keyword evidence="4" id="KW-1185">Reference proteome</keyword>
<dbReference type="PANTHER" id="PTHR12353:SF1">
    <property type="entry name" value="DISKS LARGE-ASSOCIATED PROTEIN 5"/>
    <property type="match status" value="1"/>
</dbReference>
<feature type="region of interest" description="Disordered" evidence="2">
    <location>
        <begin position="195"/>
        <end position="240"/>
    </location>
</feature>